<dbReference type="PRINTS" id="PR00173">
    <property type="entry name" value="EDTRNSPORT"/>
</dbReference>
<dbReference type="STRING" id="49451.A0A1J6KNI6"/>
<evidence type="ECO:0000256" key="1">
    <source>
        <dbReference type="ARBA" id="ARBA00010199"/>
    </source>
</evidence>
<accession>A0A1J6KNI6</accession>
<dbReference type="GO" id="GO:0016020">
    <property type="term" value="C:membrane"/>
    <property type="evidence" value="ECO:0007669"/>
    <property type="project" value="InterPro"/>
</dbReference>
<reference evidence="3" key="1">
    <citation type="submission" date="2016-11" db="EMBL/GenBank/DDBJ databases">
        <title>The genome of Nicotiana attenuata.</title>
        <authorList>
            <person name="Xu S."/>
            <person name="Brockmoeller T."/>
            <person name="Gaquerel E."/>
            <person name="Navarro A."/>
            <person name="Kuhl H."/>
            <person name="Gase K."/>
            <person name="Ling Z."/>
            <person name="Zhou W."/>
            <person name="Kreitzer C."/>
            <person name="Stanke M."/>
            <person name="Tang H."/>
            <person name="Lyons E."/>
            <person name="Pandey P."/>
            <person name="Pandey S.P."/>
            <person name="Timmermann B."/>
            <person name="Baldwin I.T."/>
        </authorList>
    </citation>
    <scope>NUCLEOTIDE SEQUENCE [LARGE SCALE GENOMIC DNA]</scope>
    <source>
        <strain evidence="3">UT</strain>
    </source>
</reference>
<gene>
    <name evidence="3" type="primary">DTX32</name>
    <name evidence="3" type="ORF">A4A49_39127</name>
</gene>
<keyword evidence="2" id="KW-1133">Transmembrane helix</keyword>
<feature type="transmembrane region" description="Helical" evidence="2">
    <location>
        <begin position="139"/>
        <end position="160"/>
    </location>
</feature>
<dbReference type="OrthoDB" id="2126698at2759"/>
<dbReference type="InterPro" id="IPR002528">
    <property type="entry name" value="MATE_fam"/>
</dbReference>
<keyword evidence="2" id="KW-0472">Membrane</keyword>
<proteinExistence type="inferred from homology"/>
<organism evidence="3 4">
    <name type="scientific">Nicotiana attenuata</name>
    <name type="common">Coyote tobacco</name>
    <dbReference type="NCBI Taxonomy" id="49451"/>
    <lineage>
        <taxon>Eukaryota</taxon>
        <taxon>Viridiplantae</taxon>
        <taxon>Streptophyta</taxon>
        <taxon>Embryophyta</taxon>
        <taxon>Tracheophyta</taxon>
        <taxon>Spermatophyta</taxon>
        <taxon>Magnoliopsida</taxon>
        <taxon>eudicotyledons</taxon>
        <taxon>Gunneridae</taxon>
        <taxon>Pentapetalae</taxon>
        <taxon>asterids</taxon>
        <taxon>lamiids</taxon>
        <taxon>Solanales</taxon>
        <taxon>Solanaceae</taxon>
        <taxon>Nicotianoideae</taxon>
        <taxon>Nicotianeae</taxon>
        <taxon>Nicotiana</taxon>
    </lineage>
</organism>
<keyword evidence="4" id="KW-1185">Reference proteome</keyword>
<name>A0A1J6KNI6_NICAT</name>
<dbReference type="GO" id="GO:0015297">
    <property type="term" value="F:antiporter activity"/>
    <property type="evidence" value="ECO:0007669"/>
    <property type="project" value="InterPro"/>
</dbReference>
<protein>
    <submittedName>
        <fullName evidence="3">Protein detoxification 32</fullName>
    </submittedName>
</protein>
<dbReference type="GO" id="GO:0042910">
    <property type="term" value="F:xenobiotic transmembrane transporter activity"/>
    <property type="evidence" value="ECO:0007669"/>
    <property type="project" value="InterPro"/>
</dbReference>
<dbReference type="PANTHER" id="PTHR11206">
    <property type="entry name" value="MULTIDRUG RESISTANCE PROTEIN"/>
    <property type="match status" value="1"/>
</dbReference>
<dbReference type="OMA" id="NWENEAS"/>
<feature type="transmembrane region" description="Helical" evidence="2">
    <location>
        <begin position="83"/>
        <end position="102"/>
    </location>
</feature>
<feature type="transmembrane region" description="Helical" evidence="2">
    <location>
        <begin position="109"/>
        <end position="133"/>
    </location>
</feature>
<evidence type="ECO:0000313" key="3">
    <source>
        <dbReference type="EMBL" id="OIT26432.1"/>
    </source>
</evidence>
<dbReference type="Proteomes" id="UP000187609">
    <property type="component" value="Unassembled WGS sequence"/>
</dbReference>
<dbReference type="Pfam" id="PF01554">
    <property type="entry name" value="MatE"/>
    <property type="match status" value="1"/>
</dbReference>
<feature type="transmembrane region" description="Helical" evidence="2">
    <location>
        <begin position="36"/>
        <end position="63"/>
    </location>
</feature>
<feature type="transmembrane region" description="Helical" evidence="2">
    <location>
        <begin position="6"/>
        <end position="24"/>
    </location>
</feature>
<dbReference type="GeneID" id="109215313"/>
<comment type="similarity">
    <text evidence="1">Belongs to the multi antimicrobial extrusion (MATE) (TC 2.A.66.1) family.</text>
</comment>
<evidence type="ECO:0000313" key="4">
    <source>
        <dbReference type="Proteomes" id="UP000187609"/>
    </source>
</evidence>
<evidence type="ECO:0000256" key="2">
    <source>
        <dbReference type="SAM" id="Phobius"/>
    </source>
</evidence>
<dbReference type="EMBL" id="MJEQ01002823">
    <property type="protein sequence ID" value="OIT26432.1"/>
    <property type="molecule type" value="Genomic_DNA"/>
</dbReference>
<dbReference type="AlphaFoldDB" id="A0A1J6KNI6"/>
<dbReference type="SMR" id="A0A1J6KNI6"/>
<keyword evidence="2" id="KW-0812">Transmembrane</keyword>
<dbReference type="Gramene" id="OIT26432">
    <property type="protein sequence ID" value="OIT26432"/>
    <property type="gene ID" value="A4A49_39127"/>
</dbReference>
<sequence>MNIEGWTFMVALGFNAAISVRVSNELGAGHPNTAKFSVIIASITSLLAGVFLSLVLLFSRSWYPPLFSNSEEVQQVVYELTPMLAVTIIVSSLQPTLSGVAIGAGWQAYVAYVNIACYYLFGIPIGLTLGFLLDIGVKGIWYGMLAGMTLQTGVLIMMVLRTNWNKEASLARDRIKQWGGDSEVKENGENLVS</sequence>
<comment type="caution">
    <text evidence="3">The sequence shown here is derived from an EMBL/GenBank/DDBJ whole genome shotgun (WGS) entry which is preliminary data.</text>
</comment>
<dbReference type="KEGG" id="nau:109215313"/>